<dbReference type="SUPFAM" id="SSF81901">
    <property type="entry name" value="HCP-like"/>
    <property type="match status" value="1"/>
</dbReference>
<dbReference type="InterPro" id="IPR011990">
    <property type="entry name" value="TPR-like_helical_dom_sf"/>
</dbReference>
<dbReference type="InterPro" id="IPR006597">
    <property type="entry name" value="Sel1-like"/>
</dbReference>
<protein>
    <recommendedName>
        <fullName evidence="3">HCP-like protein</fullName>
    </recommendedName>
</protein>
<dbReference type="Pfam" id="PF08238">
    <property type="entry name" value="Sel1"/>
    <property type="match status" value="2"/>
</dbReference>
<evidence type="ECO:0000313" key="2">
    <source>
        <dbReference type="Proteomes" id="UP000022910"/>
    </source>
</evidence>
<dbReference type="PANTHER" id="PTHR43628:SF1">
    <property type="entry name" value="CHITIN SYNTHASE REGULATORY FACTOR 2-RELATED"/>
    <property type="match status" value="1"/>
</dbReference>
<keyword evidence="2" id="KW-1185">Reference proteome</keyword>
<dbReference type="InterPro" id="IPR052945">
    <property type="entry name" value="Mitotic_Regulator"/>
</dbReference>
<comment type="caution">
    <text evidence="1">The sequence shown here is derived from an EMBL/GenBank/DDBJ whole genome shotgun (WGS) entry which is preliminary data.</text>
</comment>
<sequence length="140" mass="16179">MSGSFTPTIVTRNSYNEYINWIEEAITKQYFKYYEYNNFNNIEEGSFGTVYRENWKNASTNLGNCYWNGDRTDVDKKKAFESYQKAANLDDANGIFNLGYCYQYGIGTDVNKKRAFELFQKASNLGDSSGICGLGYYYDN</sequence>
<dbReference type="HOGENOM" id="CLU_1836220_0_0_1"/>
<reference evidence="1 2" key="1">
    <citation type="submission" date="2014-02" db="EMBL/GenBank/DDBJ databases">
        <title>Single nucleus genome sequencing reveals high similarity among nuclei of an endomycorrhizal fungus.</title>
        <authorList>
            <person name="Lin K."/>
            <person name="Geurts R."/>
            <person name="Zhang Z."/>
            <person name="Limpens E."/>
            <person name="Saunders D.G."/>
            <person name="Mu D."/>
            <person name="Pang E."/>
            <person name="Cao H."/>
            <person name="Cha H."/>
            <person name="Lin T."/>
            <person name="Zhou Q."/>
            <person name="Shang Y."/>
            <person name="Li Y."/>
            <person name="Ivanov S."/>
            <person name="Sharma T."/>
            <person name="Velzen R.V."/>
            <person name="Ruijter N.D."/>
            <person name="Aanen D.K."/>
            <person name="Win J."/>
            <person name="Kamoun S."/>
            <person name="Bisseling T."/>
            <person name="Huang S."/>
        </authorList>
    </citation>
    <scope>NUCLEOTIDE SEQUENCE [LARGE SCALE GENOMIC DNA]</scope>
    <source>
        <strain evidence="2">DAOM197198w</strain>
    </source>
</reference>
<dbReference type="Proteomes" id="UP000022910">
    <property type="component" value="Unassembled WGS sequence"/>
</dbReference>
<proteinExistence type="predicted"/>
<dbReference type="EMBL" id="JEMT01017770">
    <property type="protein sequence ID" value="EXX67417.1"/>
    <property type="molecule type" value="Genomic_DNA"/>
</dbReference>
<dbReference type="AlphaFoldDB" id="A0A015JD42"/>
<evidence type="ECO:0008006" key="3">
    <source>
        <dbReference type="Google" id="ProtNLM"/>
    </source>
</evidence>
<accession>A0A015JD42</accession>
<dbReference type="STRING" id="1432141.A0A015JD42"/>
<name>A0A015JD42_RHIIW</name>
<dbReference type="SMART" id="SM00671">
    <property type="entry name" value="SEL1"/>
    <property type="match status" value="2"/>
</dbReference>
<dbReference type="Gene3D" id="1.25.40.10">
    <property type="entry name" value="Tetratricopeptide repeat domain"/>
    <property type="match status" value="1"/>
</dbReference>
<organism evidence="1 2">
    <name type="scientific">Rhizophagus irregularis (strain DAOM 197198w)</name>
    <name type="common">Glomus intraradices</name>
    <dbReference type="NCBI Taxonomy" id="1432141"/>
    <lineage>
        <taxon>Eukaryota</taxon>
        <taxon>Fungi</taxon>
        <taxon>Fungi incertae sedis</taxon>
        <taxon>Mucoromycota</taxon>
        <taxon>Glomeromycotina</taxon>
        <taxon>Glomeromycetes</taxon>
        <taxon>Glomerales</taxon>
        <taxon>Glomeraceae</taxon>
        <taxon>Rhizophagus</taxon>
    </lineage>
</organism>
<gene>
    <name evidence="1" type="ORF">RirG_114610</name>
</gene>
<dbReference type="PANTHER" id="PTHR43628">
    <property type="entry name" value="ACTIVATOR OF C KINASE PROTEIN 1-RELATED"/>
    <property type="match status" value="1"/>
</dbReference>
<evidence type="ECO:0000313" key="1">
    <source>
        <dbReference type="EMBL" id="EXX67417.1"/>
    </source>
</evidence>